<dbReference type="RefSeq" id="WP_115362453.1">
    <property type="nucleotide sequence ID" value="NZ_QDKL01000003.1"/>
</dbReference>
<reference evidence="3" key="1">
    <citation type="journal article" date="2019" name="Int. J. Syst. Evol. Microbiol.">
        <title>Halobacteriovorax valvorus sp. nov., a novel prokaryotic predator isolated from coastal seawater of China.</title>
        <authorList>
            <person name="Chen M.-X."/>
        </authorList>
    </citation>
    <scope>NUCLEOTIDE SEQUENCE [LARGE SCALE GENOMIC DNA]</scope>
    <source>
        <strain evidence="3">BL9</strain>
    </source>
</reference>
<dbReference type="Proteomes" id="UP000443582">
    <property type="component" value="Unassembled WGS sequence"/>
</dbReference>
<accession>A0ABY0IDC9</accession>
<protein>
    <recommendedName>
        <fullName evidence="4">Macro domain-containing protein</fullName>
    </recommendedName>
</protein>
<feature type="region of interest" description="Disordered" evidence="1">
    <location>
        <begin position="33"/>
        <end position="198"/>
    </location>
</feature>
<dbReference type="EMBL" id="QDKL01000003">
    <property type="protein sequence ID" value="RZF20539.1"/>
    <property type="molecule type" value="Genomic_DNA"/>
</dbReference>
<organism evidence="2 3">
    <name type="scientific">Halobacteriovorax vibrionivorans</name>
    <dbReference type="NCBI Taxonomy" id="2152716"/>
    <lineage>
        <taxon>Bacteria</taxon>
        <taxon>Pseudomonadati</taxon>
        <taxon>Bdellovibrionota</taxon>
        <taxon>Bacteriovoracia</taxon>
        <taxon>Bacteriovoracales</taxon>
        <taxon>Halobacteriovoraceae</taxon>
        <taxon>Halobacteriovorax</taxon>
    </lineage>
</organism>
<feature type="compositionally biased region" description="Acidic residues" evidence="1">
    <location>
        <begin position="153"/>
        <end position="198"/>
    </location>
</feature>
<name>A0ABY0IDC9_9BACT</name>
<evidence type="ECO:0000256" key="1">
    <source>
        <dbReference type="SAM" id="MobiDB-lite"/>
    </source>
</evidence>
<dbReference type="SUPFAM" id="SSF117782">
    <property type="entry name" value="YbjQ-like"/>
    <property type="match status" value="1"/>
</dbReference>
<feature type="compositionally biased region" description="Acidic residues" evidence="1">
    <location>
        <begin position="61"/>
        <end position="91"/>
    </location>
</feature>
<sequence>MSDGDNKNDLTRIEDLSEFLHQGDDDLDKVLADIEAEDDSDQKSDEAEVELSSFDYSTPENPDEAIEENNFEESFDDNFEASFEDQADDNSNEGFDNNFDDSFESYDNEEDPEGFQEGLQDDDQNEHQDGYEEDQNNAWPEDDLQDQNSQEESYQDDFEDSKDSENFENFEDDHEVSFSNEDDPSDEITDQDIPTEEDDTDDIAEIELSNDDNQDIEDTPDQEISMEEVNYEETTPLPDLSTKIQEDLSDVRDFATNSTYGKAAIGGNPPFSILLQGINTEEFEDSILATLNEFGLLEGNEELYRKSLESGQLLIAQIGEFSAITLAGKLRRYCRNIKVALAHEIHKSDSYDHTDQRGLTGPRSILQNKSKHFVKKEFNEEDVALSTSPYIPGYKIIHSLGPMQINEQIDRSEFDDFSSINLVEYFGENIRKEAYKKGANAVISIHFNIGQKEINGKNYNIIMAHGDFVYLEASE</sequence>
<evidence type="ECO:0008006" key="4">
    <source>
        <dbReference type="Google" id="ProtNLM"/>
    </source>
</evidence>
<evidence type="ECO:0000313" key="2">
    <source>
        <dbReference type="EMBL" id="RZF20539.1"/>
    </source>
</evidence>
<gene>
    <name evidence="2" type="ORF">DAY19_11165</name>
</gene>
<feature type="compositionally biased region" description="Acidic residues" evidence="1">
    <location>
        <begin position="131"/>
        <end position="145"/>
    </location>
</feature>
<keyword evidence="3" id="KW-1185">Reference proteome</keyword>
<comment type="caution">
    <text evidence="2">The sequence shown here is derived from an EMBL/GenBank/DDBJ whole genome shotgun (WGS) entry which is preliminary data.</text>
</comment>
<evidence type="ECO:0000313" key="3">
    <source>
        <dbReference type="Proteomes" id="UP000443582"/>
    </source>
</evidence>
<feature type="compositionally biased region" description="Acidic residues" evidence="1">
    <location>
        <begin position="98"/>
        <end position="124"/>
    </location>
</feature>
<proteinExistence type="predicted"/>
<dbReference type="InterPro" id="IPR035439">
    <property type="entry name" value="UPF0145_dom_sf"/>
</dbReference>